<evidence type="ECO:0000313" key="3">
    <source>
        <dbReference type="Proteomes" id="UP000470302"/>
    </source>
</evidence>
<name>A0A845G1R0_9BURK</name>
<sequence>MRSTSLAAFVLSTLSALMLAAAPAGAADLKIAVTGVSSANGTIMIALYNSAETYQRTPFREAAVQAVAGTTQIEFKDLPAGDYAFSLYHDANGNGKMDTNLVGIPTEDYAFSNNALGKRGAPPFAAARFALPAAGAVQSVSLR</sequence>
<dbReference type="EMBL" id="WWCW01000051">
    <property type="protein sequence ID" value="MYM88623.1"/>
    <property type="molecule type" value="Genomic_DNA"/>
</dbReference>
<keyword evidence="1" id="KW-0732">Signal</keyword>
<accession>A0A845G1R0</accession>
<dbReference type="Pfam" id="PF09912">
    <property type="entry name" value="DUF2141"/>
    <property type="match status" value="1"/>
</dbReference>
<proteinExistence type="predicted"/>
<evidence type="ECO:0000313" key="2">
    <source>
        <dbReference type="EMBL" id="MYM88623.1"/>
    </source>
</evidence>
<dbReference type="InterPro" id="IPR018673">
    <property type="entry name" value="DUF2141"/>
</dbReference>
<reference evidence="2 3" key="1">
    <citation type="submission" date="2020-01" db="EMBL/GenBank/DDBJ databases">
        <title>Novel species isolated from a subtropical stream in China.</title>
        <authorList>
            <person name="Lu H."/>
        </authorList>
    </citation>
    <scope>NUCLEOTIDE SEQUENCE [LARGE SCALE GENOMIC DNA]</scope>
    <source>
        <strain evidence="2 3">FT82W</strain>
    </source>
</reference>
<protein>
    <submittedName>
        <fullName evidence="2">DUF2141 domain-containing protein</fullName>
    </submittedName>
</protein>
<dbReference type="RefSeq" id="WP_161097646.1">
    <property type="nucleotide sequence ID" value="NZ_WWCW01000051.1"/>
</dbReference>
<feature type="chain" id="PRO_5032628802" evidence="1">
    <location>
        <begin position="27"/>
        <end position="143"/>
    </location>
</feature>
<gene>
    <name evidence="2" type="ORF">GTP91_15760</name>
</gene>
<dbReference type="Proteomes" id="UP000470302">
    <property type="component" value="Unassembled WGS sequence"/>
</dbReference>
<comment type="caution">
    <text evidence="2">The sequence shown here is derived from an EMBL/GenBank/DDBJ whole genome shotgun (WGS) entry which is preliminary data.</text>
</comment>
<organism evidence="2 3">
    <name type="scientific">Duganella vulcania</name>
    <dbReference type="NCBI Taxonomy" id="2692166"/>
    <lineage>
        <taxon>Bacteria</taxon>
        <taxon>Pseudomonadati</taxon>
        <taxon>Pseudomonadota</taxon>
        <taxon>Betaproteobacteria</taxon>
        <taxon>Burkholderiales</taxon>
        <taxon>Oxalobacteraceae</taxon>
        <taxon>Telluria group</taxon>
        <taxon>Duganella</taxon>
    </lineage>
</organism>
<feature type="signal peptide" evidence="1">
    <location>
        <begin position="1"/>
        <end position="26"/>
    </location>
</feature>
<evidence type="ECO:0000256" key="1">
    <source>
        <dbReference type="SAM" id="SignalP"/>
    </source>
</evidence>
<dbReference type="AlphaFoldDB" id="A0A845G1R0"/>